<dbReference type="GO" id="GO:0060271">
    <property type="term" value="P:cilium assembly"/>
    <property type="evidence" value="ECO:0007669"/>
    <property type="project" value="InterPro"/>
</dbReference>
<dbReference type="InterPro" id="IPR037692">
    <property type="entry name" value="CEP70"/>
</dbReference>
<keyword evidence="6 9" id="KW-0175">Coiled coil</keyword>
<gene>
    <name evidence="10" type="ORF">D4764_03G0012400</name>
</gene>
<comment type="caution">
    <text evidence="10">The sequence shown here is derived from an EMBL/GenBank/DDBJ whole genome shotgun (WGS) entry which is preliminary data.</text>
</comment>
<evidence type="ECO:0000256" key="3">
    <source>
        <dbReference type="ARBA" id="ARBA00018408"/>
    </source>
</evidence>
<evidence type="ECO:0000256" key="1">
    <source>
        <dbReference type="ARBA" id="ARBA00004300"/>
    </source>
</evidence>
<dbReference type="PANTHER" id="PTHR14594:SF1">
    <property type="entry name" value="CENTROSOMAL PROTEIN OF 70 KDA"/>
    <property type="match status" value="1"/>
</dbReference>
<dbReference type="GO" id="GO:0043015">
    <property type="term" value="F:gamma-tubulin binding"/>
    <property type="evidence" value="ECO:0007669"/>
    <property type="project" value="InterPro"/>
</dbReference>
<proteinExistence type="predicted"/>
<evidence type="ECO:0000313" key="10">
    <source>
        <dbReference type="EMBL" id="TWW64232.1"/>
    </source>
</evidence>
<keyword evidence="7" id="KW-0206">Cytoskeleton</keyword>
<evidence type="ECO:0000256" key="2">
    <source>
        <dbReference type="ARBA" id="ARBA00011832"/>
    </source>
</evidence>
<dbReference type="GO" id="GO:0070507">
    <property type="term" value="P:regulation of microtubule cytoskeleton organization"/>
    <property type="evidence" value="ECO:0007669"/>
    <property type="project" value="InterPro"/>
</dbReference>
<evidence type="ECO:0000256" key="9">
    <source>
        <dbReference type="SAM" id="Coils"/>
    </source>
</evidence>
<comment type="function">
    <text evidence="8">Plays a role in the organization of both preexisting and nascent microtubules in interphase cells. During mitosis, required for the organization and orientation of the mitotic spindle.</text>
</comment>
<organism evidence="10 11">
    <name type="scientific">Takifugu flavidus</name>
    <name type="common">sansaifugu</name>
    <dbReference type="NCBI Taxonomy" id="433684"/>
    <lineage>
        <taxon>Eukaryota</taxon>
        <taxon>Metazoa</taxon>
        <taxon>Chordata</taxon>
        <taxon>Craniata</taxon>
        <taxon>Vertebrata</taxon>
        <taxon>Euteleostomi</taxon>
        <taxon>Actinopterygii</taxon>
        <taxon>Neopterygii</taxon>
        <taxon>Teleostei</taxon>
        <taxon>Neoteleostei</taxon>
        <taxon>Acanthomorphata</taxon>
        <taxon>Eupercaria</taxon>
        <taxon>Tetraodontiformes</taxon>
        <taxon>Tetradontoidea</taxon>
        <taxon>Tetraodontidae</taxon>
        <taxon>Takifugu</taxon>
    </lineage>
</organism>
<name>A0A5C6N9R9_9TELE</name>
<protein>
    <recommendedName>
        <fullName evidence="3">Centrosomal protein of 70 kDa</fullName>
    </recommendedName>
</protein>
<dbReference type="Proteomes" id="UP000324091">
    <property type="component" value="Chromosome 3"/>
</dbReference>
<comment type="subcellular location">
    <subcellularLocation>
        <location evidence="1">Cytoplasm</location>
        <location evidence="1">Cytoskeleton</location>
        <location evidence="1">Microtubule organizing center</location>
        <location evidence="1">Centrosome</location>
    </subcellularLocation>
</comment>
<accession>A0A5C6N9R9</accession>
<reference evidence="10 11" key="1">
    <citation type="submission" date="2019-04" db="EMBL/GenBank/DDBJ databases">
        <title>Chromosome genome assembly for Takifugu flavidus.</title>
        <authorList>
            <person name="Xiao S."/>
        </authorList>
    </citation>
    <scope>NUCLEOTIDE SEQUENCE [LARGE SCALE GENOMIC DNA]</scope>
    <source>
        <strain evidence="10">HTHZ2018</strain>
        <tissue evidence="10">Muscle</tissue>
    </source>
</reference>
<evidence type="ECO:0000256" key="8">
    <source>
        <dbReference type="ARBA" id="ARBA00025273"/>
    </source>
</evidence>
<evidence type="ECO:0000256" key="6">
    <source>
        <dbReference type="ARBA" id="ARBA00023054"/>
    </source>
</evidence>
<evidence type="ECO:0000256" key="5">
    <source>
        <dbReference type="ARBA" id="ARBA00022803"/>
    </source>
</evidence>
<keyword evidence="5" id="KW-0802">TPR repeat</keyword>
<sequence length="599" mass="69443">MDANSRPGNNFPSRNETYVYLWTYKQFQEEQVDWDEVNKLLQHHGFKPVKFADPVENKNLSDLVLLDKKSAAEIRMTLKTMLMDSERRQALIQEIIKTNNHLKEEVREHMSRAAQHSQRATELEGLLATVKTRVQDLEDRCLGKAVQQLSHTHQLQQENREARIRCQALEQKLSKQMEEAAQLQKKLYFSVKEEELRVSRQRRAFQDICNKVCQQNSPTDQQVLEVIDFYETEMSQMLDKLRSVKGQPETAHWEKTKKETRNVTPSLKTLLKAYQEQQQESKVQIEELKKEVKELKQEVETRPTVKEVKFYKHKLRRLEALDKHSNIRLPQDVEMTENANDGTVKADLCDYYHNLLKEISSIASDHKAPLRLYRQNPSSVDARREEFQTLLPTLEAWAQQLHLLKDLQKGLNKLRGRLMPCLTTDDGHSAAEAVKVEDMMLLVDTILENSAADDDKVFRSPTKYTLSSMVSHFQKLFDVTSLSGVYPRMNEVYTRLGEMTNMMRNLRDVLELDSKVSPPELVNHVARLVSSTEHTVTFQTLLRDDDIDSILVKLKQHEEFFPAFHALTVDILQTLGVGHLDDILPALRSLRQAANSYVA</sequence>
<dbReference type="EMBL" id="RHFK02000016">
    <property type="protein sequence ID" value="TWW64232.1"/>
    <property type="molecule type" value="Genomic_DNA"/>
</dbReference>
<evidence type="ECO:0000313" key="11">
    <source>
        <dbReference type="Proteomes" id="UP000324091"/>
    </source>
</evidence>
<dbReference type="GO" id="GO:0005813">
    <property type="term" value="C:centrosome"/>
    <property type="evidence" value="ECO:0007669"/>
    <property type="project" value="UniProtKB-SubCell"/>
</dbReference>
<dbReference type="Gene3D" id="1.20.5.1430">
    <property type="match status" value="1"/>
</dbReference>
<feature type="coiled-coil region" evidence="9">
    <location>
        <begin position="92"/>
        <end position="186"/>
    </location>
</feature>
<evidence type="ECO:0000256" key="7">
    <source>
        <dbReference type="ARBA" id="ARBA00023212"/>
    </source>
</evidence>
<dbReference type="AlphaFoldDB" id="A0A5C6N9R9"/>
<comment type="subunit">
    <text evidence="2">Directly interacts with tubulin-gamma; this interaction determines centrosomal localization.</text>
</comment>
<feature type="coiled-coil region" evidence="9">
    <location>
        <begin position="271"/>
        <end position="302"/>
    </location>
</feature>
<keyword evidence="4" id="KW-0963">Cytoplasm</keyword>
<evidence type="ECO:0000256" key="4">
    <source>
        <dbReference type="ARBA" id="ARBA00022490"/>
    </source>
</evidence>
<keyword evidence="11" id="KW-1185">Reference proteome</keyword>
<dbReference type="PANTHER" id="PTHR14594">
    <property type="entry name" value="CENTROSOMAL PROTEIN OF 70 KDA"/>
    <property type="match status" value="1"/>
</dbReference>